<proteinExistence type="predicted"/>
<comment type="caution">
    <text evidence="1">The sequence shown here is derived from an EMBL/GenBank/DDBJ whole genome shotgun (WGS) entry which is preliminary data.</text>
</comment>
<gene>
    <name evidence="1" type="ORF">WMO25_17735</name>
</gene>
<evidence type="ECO:0000313" key="1">
    <source>
        <dbReference type="EMBL" id="MEQ2366904.1"/>
    </source>
</evidence>
<accession>A0ABV1B914</accession>
<dbReference type="EMBL" id="JBBMEK010000411">
    <property type="protein sequence ID" value="MEQ2366904.1"/>
    <property type="molecule type" value="Genomic_DNA"/>
</dbReference>
<sequence>MGLSLRKLFKAREKPGEDVQRVSSVEIADQQVRDAVTEICLRELAFWTCVGKIANALTKCEFRTFYEGEELFKDEYYLWNYEPNRNQNKAEFLSKAMEQLFRNNELLIVESYDG</sequence>
<protein>
    <submittedName>
        <fullName evidence="1">Phage portal protein</fullName>
    </submittedName>
</protein>
<keyword evidence="2" id="KW-1185">Reference proteome</keyword>
<reference evidence="1 2" key="1">
    <citation type="submission" date="2024-03" db="EMBL/GenBank/DDBJ databases">
        <title>Human intestinal bacterial collection.</title>
        <authorList>
            <person name="Pauvert C."/>
            <person name="Hitch T.C.A."/>
            <person name="Clavel T."/>
        </authorList>
    </citation>
    <scope>NUCLEOTIDE SEQUENCE [LARGE SCALE GENOMIC DNA]</scope>
    <source>
        <strain evidence="1 2">CLA-AA-H190</strain>
    </source>
</reference>
<dbReference type="Proteomes" id="UP001469749">
    <property type="component" value="Unassembled WGS sequence"/>
</dbReference>
<evidence type="ECO:0000313" key="2">
    <source>
        <dbReference type="Proteomes" id="UP001469749"/>
    </source>
</evidence>
<name>A0ABV1B914_9FIRM</name>
<organism evidence="1 2">
    <name type="scientific">Coprococcus intestinihominis</name>
    <dbReference type="NCBI Taxonomy" id="3133154"/>
    <lineage>
        <taxon>Bacteria</taxon>
        <taxon>Bacillati</taxon>
        <taxon>Bacillota</taxon>
        <taxon>Clostridia</taxon>
        <taxon>Lachnospirales</taxon>
        <taxon>Lachnospiraceae</taxon>
        <taxon>Coprococcus</taxon>
    </lineage>
</organism>
<feature type="non-terminal residue" evidence="1">
    <location>
        <position position="114"/>
    </location>
</feature>